<dbReference type="eggNOG" id="KOG1133">
    <property type="taxonomic scope" value="Eukaryota"/>
</dbReference>
<evidence type="ECO:0000313" key="14">
    <source>
        <dbReference type="Proteomes" id="UP000198341"/>
    </source>
</evidence>
<dbReference type="SMART" id="SM00491">
    <property type="entry name" value="HELICc2"/>
    <property type="match status" value="1"/>
</dbReference>
<feature type="compositionally biased region" description="Basic and acidic residues" evidence="11">
    <location>
        <begin position="150"/>
        <end position="168"/>
    </location>
</feature>
<dbReference type="Pfam" id="PF13307">
    <property type="entry name" value="Helicase_C_2"/>
    <property type="match status" value="1"/>
</dbReference>
<dbReference type="GO" id="GO:0016818">
    <property type="term" value="F:hydrolase activity, acting on acid anhydrides, in phosphorus-containing anhydrides"/>
    <property type="evidence" value="ECO:0007669"/>
    <property type="project" value="InterPro"/>
</dbReference>
<keyword evidence="8" id="KW-0408">Iron</keyword>
<feature type="domain" description="Helicase ATP-binding" evidence="12">
    <location>
        <begin position="29"/>
        <end position="512"/>
    </location>
</feature>
<evidence type="ECO:0000256" key="8">
    <source>
        <dbReference type="ARBA" id="ARBA00023004"/>
    </source>
</evidence>
<dbReference type="SMART" id="SM00488">
    <property type="entry name" value="DEXDc2"/>
    <property type="match status" value="1"/>
</dbReference>
<evidence type="ECO:0000256" key="10">
    <source>
        <dbReference type="ARBA" id="ARBA00023235"/>
    </source>
</evidence>
<dbReference type="PROSITE" id="PS51193">
    <property type="entry name" value="HELICASE_ATP_BIND_2"/>
    <property type="match status" value="1"/>
</dbReference>
<dbReference type="InterPro" id="IPR027417">
    <property type="entry name" value="P-loop_NTPase"/>
</dbReference>
<protein>
    <recommendedName>
        <fullName evidence="12">Helicase ATP-binding domain-containing protein</fullName>
    </recommendedName>
</protein>
<evidence type="ECO:0000256" key="3">
    <source>
        <dbReference type="ARBA" id="ARBA00022723"/>
    </source>
</evidence>
<dbReference type="SUPFAM" id="SSF52540">
    <property type="entry name" value="P-loop containing nucleoside triphosphate hydrolases"/>
    <property type="match status" value="1"/>
</dbReference>
<feature type="region of interest" description="Disordered" evidence="11">
    <location>
        <begin position="1"/>
        <end position="34"/>
    </location>
</feature>
<gene>
    <name evidence="13" type="ORF">Bathy06g01680</name>
</gene>
<keyword evidence="3" id="KW-0479">Metal-binding</keyword>
<evidence type="ECO:0000256" key="2">
    <source>
        <dbReference type="ARBA" id="ARBA00008435"/>
    </source>
</evidence>
<dbReference type="GO" id="GO:0005524">
    <property type="term" value="F:ATP binding"/>
    <property type="evidence" value="ECO:0007669"/>
    <property type="project" value="UniProtKB-KW"/>
</dbReference>
<sequence length="1048" mass="117332">MASSFPPPPPSKSLSSSLPQKDDDSTTNKTFYSFPYSPPYEQQIQFMSKAYECCRNGIPIGAFESPTGTGKTLSILCSALTWMEDRNRLLRAGKVEEADGRVNERLVSSKEGVEGEETPQVLGEEEEPDWMKNFIDEKESKEAMNTFEKRMKKREETMKRIKLREQRKLTRLSGEGRGMEEEEEKRRTTTVKYRSEKKQKRDHLREHLFSDAGSTNEERKSNGKEETEEEERHKDPEQYKLYEELEFLPSDVENEDAEKDDLDVFSSDDENDKDSDSDSESMLPITRIIFCSRTHSQLSQCVSELKRTRFRESVSSAAIASRKQLCVNPKVNNGLMSAQRINETCLDLRKSSASTSASTTKDKEKKKKKKGEKKEKGCPYLVSRSKAMRALADRALVQPLDIEELSSMATKTKSCAYYAARQASKNADIIFMPYASLLAPDTRDALGIELDPKNTVVIFDEAHNVADAVRSSSSASMTRRDVNRAISMIENYIDRFKERLTADNLRVLKVLLSVAKRLVSVLTMSSTEKEKKTNRKKLSSLNDFLFSAKLDDVNVFELVRFLKQTKIAQKIAGYGEYVEQIKENGVDAYGTIGSDDRDWSGAWEGAKTVITDVRMETLDTDAGLEARVVTTKKNQHSANVASVHAIANFIHALGSEDADGRVLVEKMYGTEEEESSVKFVLLDVASRFREDIVKKCRATLLVGGTLAPFEELLTQLVGYKESGILSSNDADITSSSSPLSPLSPKPMLFSCDHVVDKSNVLPLAIAKGPSGKTFDFTSKNLKLCENDLLDDLGRCVLNLSKVCVKTGGVIVFFPSFSLMDRCFQRWQSNSNNANTADASSMLQMMRKVGKTVLKEPRDNAQLERTLFQFSSACGGENPTYELASKTGAILLCVVNGKLSEGINFKDNLGRMVIVVGLPFANVKDEELSARMEYLDIQQKQAANNSSSSLTAGRAYYEALCARGVNQSVGRAIRHKDDYATMIFLDQRWCEKDKRNTTTTTQNTALGKYQQTLPGWISRELKVVDGNFGEAVRHVAQFFKAKCKVSRGP</sequence>
<feature type="region of interest" description="Disordered" evidence="11">
    <location>
        <begin position="108"/>
        <end position="128"/>
    </location>
</feature>
<name>K8F6U0_9CHLO</name>
<dbReference type="InterPro" id="IPR006554">
    <property type="entry name" value="Helicase-like_DEXD_c2"/>
</dbReference>
<dbReference type="GO" id="GO:0005634">
    <property type="term" value="C:nucleus"/>
    <property type="evidence" value="ECO:0007669"/>
    <property type="project" value="TreeGrafter"/>
</dbReference>
<keyword evidence="6" id="KW-0347">Helicase</keyword>
<evidence type="ECO:0000256" key="4">
    <source>
        <dbReference type="ARBA" id="ARBA00022741"/>
    </source>
</evidence>
<evidence type="ECO:0000313" key="13">
    <source>
        <dbReference type="EMBL" id="CCO17303.1"/>
    </source>
</evidence>
<dbReference type="SMART" id="SM00487">
    <property type="entry name" value="DEXDc"/>
    <property type="match status" value="1"/>
</dbReference>
<dbReference type="InterPro" id="IPR006555">
    <property type="entry name" value="ATP-dep_Helicase_C"/>
</dbReference>
<dbReference type="OrthoDB" id="267079at2759"/>
<accession>K8F6U0</accession>
<dbReference type="InterPro" id="IPR045028">
    <property type="entry name" value="DinG/Rad3-like"/>
</dbReference>
<proteinExistence type="inferred from homology"/>
<dbReference type="Gene3D" id="3.40.50.300">
    <property type="entry name" value="P-loop containing nucleotide triphosphate hydrolases"/>
    <property type="match status" value="3"/>
</dbReference>
<dbReference type="InterPro" id="IPR014013">
    <property type="entry name" value="Helic_SF1/SF2_ATP-bd_DinG/Rad3"/>
</dbReference>
<dbReference type="EMBL" id="FO082273">
    <property type="protein sequence ID" value="CCO17303.1"/>
    <property type="molecule type" value="Genomic_DNA"/>
</dbReference>
<reference evidence="13 14" key="1">
    <citation type="submission" date="2011-10" db="EMBL/GenBank/DDBJ databases">
        <authorList>
            <person name="Genoscope - CEA"/>
        </authorList>
    </citation>
    <scope>NUCLEOTIDE SEQUENCE [LARGE SCALE GENOMIC DNA]</scope>
    <source>
        <strain evidence="13 14">RCC 1105</strain>
    </source>
</reference>
<evidence type="ECO:0000256" key="9">
    <source>
        <dbReference type="ARBA" id="ARBA00023014"/>
    </source>
</evidence>
<evidence type="ECO:0000256" key="7">
    <source>
        <dbReference type="ARBA" id="ARBA00022840"/>
    </source>
</evidence>
<keyword evidence="14" id="KW-1185">Reference proteome</keyword>
<comment type="similarity">
    <text evidence="2">Belongs to the DEAD box helicase family. DEAH subfamily. DDX11/CHL1 sub-subfamily.</text>
</comment>
<keyword evidence="5" id="KW-0378">Hydrolase</keyword>
<keyword evidence="9" id="KW-0411">Iron-sulfur</keyword>
<dbReference type="PANTHER" id="PTHR11472:SF41">
    <property type="entry name" value="ATP-DEPENDENT DNA HELICASE DDX11-RELATED"/>
    <property type="match status" value="1"/>
</dbReference>
<evidence type="ECO:0000259" key="12">
    <source>
        <dbReference type="PROSITE" id="PS51193"/>
    </source>
</evidence>
<dbReference type="AlphaFoldDB" id="K8F6U0"/>
<feature type="compositionally biased region" description="Acidic residues" evidence="11">
    <location>
        <begin position="252"/>
        <end position="279"/>
    </location>
</feature>
<keyword evidence="7" id="KW-0067">ATP-binding</keyword>
<dbReference type="InterPro" id="IPR010614">
    <property type="entry name" value="RAD3-like_helicase_DEAD"/>
</dbReference>
<comment type="cofactor">
    <cofactor evidence="1">
        <name>[4Fe-4S] cluster</name>
        <dbReference type="ChEBI" id="CHEBI:49883"/>
    </cofactor>
</comment>
<evidence type="ECO:0000256" key="6">
    <source>
        <dbReference type="ARBA" id="ARBA00022806"/>
    </source>
</evidence>
<dbReference type="STRING" id="41875.K8F6U0"/>
<dbReference type="GO" id="GO:0034085">
    <property type="term" value="P:establishment of sister chromatid cohesion"/>
    <property type="evidence" value="ECO:0007669"/>
    <property type="project" value="TreeGrafter"/>
</dbReference>
<feature type="region of interest" description="Disordered" evidence="11">
    <location>
        <begin position="150"/>
        <end position="280"/>
    </location>
</feature>
<feature type="compositionally biased region" description="Basic and acidic residues" evidence="11">
    <location>
        <begin position="216"/>
        <end position="243"/>
    </location>
</feature>
<dbReference type="PANTHER" id="PTHR11472">
    <property type="entry name" value="DNA REPAIR DEAD HELICASE RAD3/XP-D SUBFAMILY MEMBER"/>
    <property type="match status" value="1"/>
</dbReference>
<dbReference type="RefSeq" id="XP_007512703.1">
    <property type="nucleotide sequence ID" value="XM_007512641.1"/>
</dbReference>
<dbReference type="GeneID" id="19015148"/>
<dbReference type="KEGG" id="bpg:Bathy06g01680"/>
<organism evidence="13 14">
    <name type="scientific">Bathycoccus prasinos</name>
    <dbReference type="NCBI Taxonomy" id="41875"/>
    <lineage>
        <taxon>Eukaryota</taxon>
        <taxon>Viridiplantae</taxon>
        <taxon>Chlorophyta</taxon>
        <taxon>Mamiellophyceae</taxon>
        <taxon>Mamiellales</taxon>
        <taxon>Bathycoccaceae</taxon>
        <taxon>Bathycoccus</taxon>
    </lineage>
</organism>
<feature type="region of interest" description="Disordered" evidence="11">
    <location>
        <begin position="352"/>
        <end position="375"/>
    </location>
</feature>
<dbReference type="Proteomes" id="UP000198341">
    <property type="component" value="Chromosome 6"/>
</dbReference>
<evidence type="ECO:0000256" key="11">
    <source>
        <dbReference type="SAM" id="MobiDB-lite"/>
    </source>
</evidence>
<dbReference type="InterPro" id="IPR014001">
    <property type="entry name" value="Helicase_ATP-bd"/>
</dbReference>
<dbReference type="GO" id="GO:0006139">
    <property type="term" value="P:nucleobase-containing compound metabolic process"/>
    <property type="evidence" value="ECO:0007669"/>
    <property type="project" value="InterPro"/>
</dbReference>
<dbReference type="GO" id="GO:0046872">
    <property type="term" value="F:metal ion binding"/>
    <property type="evidence" value="ECO:0007669"/>
    <property type="project" value="UniProtKB-KW"/>
</dbReference>
<dbReference type="GO" id="GO:0003678">
    <property type="term" value="F:DNA helicase activity"/>
    <property type="evidence" value="ECO:0007669"/>
    <property type="project" value="InterPro"/>
</dbReference>
<dbReference type="Pfam" id="PF06733">
    <property type="entry name" value="DEAD_2"/>
    <property type="match status" value="1"/>
</dbReference>
<feature type="compositionally biased region" description="Pro residues" evidence="11">
    <location>
        <begin position="1"/>
        <end position="11"/>
    </location>
</feature>
<dbReference type="GO" id="GO:0003677">
    <property type="term" value="F:DNA binding"/>
    <property type="evidence" value="ECO:0007669"/>
    <property type="project" value="InterPro"/>
</dbReference>
<evidence type="ECO:0000256" key="1">
    <source>
        <dbReference type="ARBA" id="ARBA00001966"/>
    </source>
</evidence>
<evidence type="ECO:0000256" key="5">
    <source>
        <dbReference type="ARBA" id="ARBA00022801"/>
    </source>
</evidence>
<keyword evidence="10" id="KW-0413">Isomerase</keyword>
<keyword evidence="4" id="KW-0547">Nucleotide-binding</keyword>
<dbReference type="GO" id="GO:0051536">
    <property type="term" value="F:iron-sulfur cluster binding"/>
    <property type="evidence" value="ECO:0007669"/>
    <property type="project" value="UniProtKB-KW"/>
</dbReference>